<dbReference type="EnsemblMetazoa" id="HelroT168394">
    <property type="protein sequence ID" value="HelroP168394"/>
    <property type="gene ID" value="HelroG168394"/>
</dbReference>
<dbReference type="Proteomes" id="UP000015101">
    <property type="component" value="Unassembled WGS sequence"/>
</dbReference>
<evidence type="ECO:0000313" key="4">
    <source>
        <dbReference type="Proteomes" id="UP000015101"/>
    </source>
</evidence>
<evidence type="ECO:0000313" key="3">
    <source>
        <dbReference type="EnsemblMetazoa" id="HelroP168394"/>
    </source>
</evidence>
<proteinExistence type="predicted"/>
<feature type="compositionally biased region" description="Low complexity" evidence="1">
    <location>
        <begin position="85"/>
        <end position="107"/>
    </location>
</feature>
<organism evidence="3 4">
    <name type="scientific">Helobdella robusta</name>
    <name type="common">Californian leech</name>
    <dbReference type="NCBI Taxonomy" id="6412"/>
    <lineage>
        <taxon>Eukaryota</taxon>
        <taxon>Metazoa</taxon>
        <taxon>Spiralia</taxon>
        <taxon>Lophotrochozoa</taxon>
        <taxon>Annelida</taxon>
        <taxon>Clitellata</taxon>
        <taxon>Hirudinea</taxon>
        <taxon>Rhynchobdellida</taxon>
        <taxon>Glossiphoniidae</taxon>
        <taxon>Helobdella</taxon>
    </lineage>
</organism>
<dbReference type="KEGG" id="hro:HELRODRAFT_168394"/>
<dbReference type="EMBL" id="KB095959">
    <property type="protein sequence ID" value="ESO09411.1"/>
    <property type="molecule type" value="Genomic_DNA"/>
</dbReference>
<gene>
    <name evidence="3" type="primary">20202345</name>
    <name evidence="2" type="ORF">HELRODRAFT_168394</name>
</gene>
<evidence type="ECO:0000256" key="1">
    <source>
        <dbReference type="SAM" id="MobiDB-lite"/>
    </source>
</evidence>
<protein>
    <submittedName>
        <fullName evidence="2 3">Uncharacterized protein</fullName>
    </submittedName>
</protein>
<feature type="region of interest" description="Disordered" evidence="1">
    <location>
        <begin position="84"/>
        <end position="122"/>
    </location>
</feature>
<keyword evidence="4" id="KW-1185">Reference proteome</keyword>
<dbReference type="CTD" id="20202345"/>
<reference evidence="3" key="3">
    <citation type="submission" date="2015-06" db="UniProtKB">
        <authorList>
            <consortium name="EnsemblMetazoa"/>
        </authorList>
    </citation>
    <scope>IDENTIFICATION</scope>
</reference>
<name>T1F0J5_HELRO</name>
<dbReference type="HOGENOM" id="CLU_827107_0_0_1"/>
<dbReference type="GeneID" id="20202345"/>
<reference evidence="4" key="1">
    <citation type="submission" date="2012-12" db="EMBL/GenBank/DDBJ databases">
        <authorList>
            <person name="Hellsten U."/>
            <person name="Grimwood J."/>
            <person name="Chapman J.A."/>
            <person name="Shapiro H."/>
            <person name="Aerts A."/>
            <person name="Otillar R.P."/>
            <person name="Terry A.Y."/>
            <person name="Boore J.L."/>
            <person name="Simakov O."/>
            <person name="Marletaz F."/>
            <person name="Cho S.-J."/>
            <person name="Edsinger-Gonzales E."/>
            <person name="Havlak P."/>
            <person name="Kuo D.-H."/>
            <person name="Larsson T."/>
            <person name="Lv J."/>
            <person name="Arendt D."/>
            <person name="Savage R."/>
            <person name="Osoegawa K."/>
            <person name="de Jong P."/>
            <person name="Lindberg D.R."/>
            <person name="Seaver E.C."/>
            <person name="Weisblat D.A."/>
            <person name="Putnam N.H."/>
            <person name="Grigoriev I.V."/>
            <person name="Rokhsar D.S."/>
        </authorList>
    </citation>
    <scope>NUCLEOTIDE SEQUENCE</scope>
</reference>
<accession>T1F0J5</accession>
<dbReference type="InParanoid" id="T1F0J5"/>
<feature type="region of interest" description="Disordered" evidence="1">
    <location>
        <begin position="205"/>
        <end position="257"/>
    </location>
</feature>
<dbReference type="RefSeq" id="XP_009012504.1">
    <property type="nucleotide sequence ID" value="XM_009014256.1"/>
</dbReference>
<reference evidence="2 4" key="2">
    <citation type="journal article" date="2013" name="Nature">
        <title>Insights into bilaterian evolution from three spiralian genomes.</title>
        <authorList>
            <person name="Simakov O."/>
            <person name="Marletaz F."/>
            <person name="Cho S.J."/>
            <person name="Edsinger-Gonzales E."/>
            <person name="Havlak P."/>
            <person name="Hellsten U."/>
            <person name="Kuo D.H."/>
            <person name="Larsson T."/>
            <person name="Lv J."/>
            <person name="Arendt D."/>
            <person name="Savage R."/>
            <person name="Osoegawa K."/>
            <person name="de Jong P."/>
            <person name="Grimwood J."/>
            <person name="Chapman J.A."/>
            <person name="Shapiro H."/>
            <person name="Aerts A."/>
            <person name="Otillar R.P."/>
            <person name="Terry A.Y."/>
            <person name="Boore J.L."/>
            <person name="Grigoriev I.V."/>
            <person name="Lindberg D.R."/>
            <person name="Seaver E.C."/>
            <person name="Weisblat D.A."/>
            <person name="Putnam N.H."/>
            <person name="Rokhsar D.S."/>
        </authorList>
    </citation>
    <scope>NUCLEOTIDE SEQUENCE</scope>
</reference>
<sequence length="336" mass="37380">MRSPIMKASTIVSLRGRNLNVGSSVAVSFCNKLCSATLNIDDINAGVNDDITTNLLTANHVILDHSFILSRDVENIKSNNQHIKNNISSYNNNNSNNNNSSSSSNSSDGSGKDPVEDKIPRRSMDIKITNHRKKINSCDVISRDSTTITADNFEQKHPSIHPHYPILFKVSFYSPTFIPSITETNITFSIYPSPLFNEINSDDVMMMTSSGDNDDDDDEEGQNGADDRNAVNAYDDIAENGDGGDGPDKKPPPDLHHRHRLRSNDLLILTGQDLNTVLTLDDYNIKVDHTTCPLTYLSHDKLTCKLNKPLTKLSVVEKAMAWLDIAFENVCKYFEM</sequence>
<dbReference type="EMBL" id="AMQM01002958">
    <property type="status" value="NOT_ANNOTATED_CDS"/>
    <property type="molecule type" value="Genomic_DNA"/>
</dbReference>
<feature type="compositionally biased region" description="Basic and acidic residues" evidence="1">
    <location>
        <begin position="110"/>
        <end position="122"/>
    </location>
</feature>
<feature type="compositionally biased region" description="Acidic residues" evidence="1">
    <location>
        <begin position="212"/>
        <end position="221"/>
    </location>
</feature>
<feature type="compositionally biased region" description="Basic and acidic residues" evidence="1">
    <location>
        <begin position="246"/>
        <end position="255"/>
    </location>
</feature>
<dbReference type="AlphaFoldDB" id="T1F0J5"/>
<evidence type="ECO:0000313" key="2">
    <source>
        <dbReference type="EMBL" id="ESO09411.1"/>
    </source>
</evidence>